<dbReference type="GO" id="GO:0016787">
    <property type="term" value="F:hydrolase activity"/>
    <property type="evidence" value="ECO:0007669"/>
    <property type="project" value="UniProtKB-KW"/>
</dbReference>
<organism evidence="4">
    <name type="scientific">marine metagenome</name>
    <dbReference type="NCBI Taxonomy" id="408172"/>
    <lineage>
        <taxon>unclassified sequences</taxon>
        <taxon>metagenomes</taxon>
        <taxon>ecological metagenomes</taxon>
    </lineage>
</organism>
<evidence type="ECO:0000313" key="4">
    <source>
        <dbReference type="EMBL" id="SVC91792.1"/>
    </source>
</evidence>
<evidence type="ECO:0000256" key="2">
    <source>
        <dbReference type="ARBA" id="ARBA00022801"/>
    </source>
</evidence>
<dbReference type="InterPro" id="IPR029052">
    <property type="entry name" value="Metallo-depent_PP-like"/>
</dbReference>
<evidence type="ECO:0000259" key="3">
    <source>
        <dbReference type="Pfam" id="PF00149"/>
    </source>
</evidence>
<name>A0A382R3R1_9ZZZZ</name>
<dbReference type="InterPro" id="IPR004843">
    <property type="entry name" value="Calcineurin-like_PHP"/>
</dbReference>
<evidence type="ECO:0000256" key="1">
    <source>
        <dbReference type="ARBA" id="ARBA00022729"/>
    </source>
</evidence>
<dbReference type="EMBL" id="UINC01118574">
    <property type="protein sequence ID" value="SVC91792.1"/>
    <property type="molecule type" value="Genomic_DNA"/>
</dbReference>
<protein>
    <recommendedName>
        <fullName evidence="3">Calcineurin-like phosphoesterase domain-containing protein</fullName>
    </recommendedName>
</protein>
<gene>
    <name evidence="4" type="ORF">METZ01_LOCUS344646</name>
</gene>
<dbReference type="PANTHER" id="PTHR10161:SF14">
    <property type="entry name" value="TARTRATE-RESISTANT ACID PHOSPHATASE TYPE 5"/>
    <property type="match status" value="1"/>
</dbReference>
<reference evidence="4" key="1">
    <citation type="submission" date="2018-05" db="EMBL/GenBank/DDBJ databases">
        <authorList>
            <person name="Lanie J.A."/>
            <person name="Ng W.-L."/>
            <person name="Kazmierczak K.M."/>
            <person name="Andrzejewski T.M."/>
            <person name="Davidsen T.M."/>
            <person name="Wayne K.J."/>
            <person name="Tettelin H."/>
            <person name="Glass J.I."/>
            <person name="Rusch D."/>
            <person name="Podicherti R."/>
            <person name="Tsui H.-C.T."/>
            <person name="Winkler M.E."/>
        </authorList>
    </citation>
    <scope>NUCLEOTIDE SEQUENCE</scope>
</reference>
<feature type="domain" description="Calcineurin-like phosphoesterase" evidence="3">
    <location>
        <begin position="7"/>
        <end position="204"/>
    </location>
</feature>
<keyword evidence="2" id="KW-0378">Hydrolase</keyword>
<dbReference type="Pfam" id="PF00149">
    <property type="entry name" value="Metallophos"/>
    <property type="match status" value="1"/>
</dbReference>
<dbReference type="AlphaFoldDB" id="A0A382R3R1"/>
<dbReference type="PANTHER" id="PTHR10161">
    <property type="entry name" value="TARTRATE-RESISTANT ACID PHOSPHATASE TYPE 5"/>
    <property type="match status" value="1"/>
</dbReference>
<dbReference type="SUPFAM" id="SSF56300">
    <property type="entry name" value="Metallo-dependent phosphatases"/>
    <property type="match status" value="1"/>
</dbReference>
<proteinExistence type="predicted"/>
<sequence>AMVKGWDPEFIITTGDNSYNADGNDTGAGDYDVNVGQHYSDFIAPFTTAQSSVYTSTATKNKFFPAIGNHDYVGATSLEAFLSYFSLPNNERYYNFRRGAVHFFCINSGINSNDVAVEADAHIVSDPTGNKIDGVTYLHKGEDSGMGGTIGDWITSSDALWKVVYFHHSPHSSDTTHKPGQVEMQWDFPGMGADVVITGHSHNYERLKDENNANFPYIVNGAGGAPLRGFATSPGLASGITSVLRYSAKFGALKGTVSGDTLKLEFYDVDGAVQDTLTLTKPRFSNVTTYS</sequence>
<dbReference type="Gene3D" id="3.60.21.10">
    <property type="match status" value="1"/>
</dbReference>
<keyword evidence="1" id="KW-0732">Signal</keyword>
<dbReference type="InterPro" id="IPR051558">
    <property type="entry name" value="Metallophosphoesterase_PAP"/>
</dbReference>
<accession>A0A382R3R1</accession>
<feature type="non-terminal residue" evidence="4">
    <location>
        <position position="1"/>
    </location>
</feature>